<sequence>MKYKILAIFISTSLSLSGCGGGGGGDSSSQSITPAPTKPTTSPTTPAPKPSKQPRMQLNVENIELTYGQDNDVSLTIENQIGTLDYELLSSGYNNVADLDPFNNKFTILNAGELTYKVTDTSDDYQTSSSTFTVKVKKAKAPNPLSKEVILDQKDASRSFTVNNPRGDLSIELDSASIALVDLQYVGGYTFAITPKHSGTVNGYIVDAGNRNYAAYKIPFKIDIKKAIVNNFSPITMKYGTQPYHQILSSEATYTFHADDPDLINIDEKTGDIQPLKVGSTNVNISFRSIYSNQPAIYDSFLVTVEKGERPAAFSASVTREIPFSTTTQPLNLQLKHQEGTLSYELVSGNNISNFSKTNGSFLTTGLGEVKVKVTDKSSNYVNASTVVTFNVVKATHPVLTPQTANYTYSNSEHIVSIPGQKGTLQLKAADTNILTANGSKLTTLKSGITTVEVTDTSELYSAATTTLTVNVKRAKRNSFTVSPVNQKYSTSTLNFSDLYDYSQDSNPVSTAPIVSEKANSENAISLNQAAKTISINRAGSATLELYWPQDDQYLESEKKTVEINITPADNRLTLATSSVSATYQIDTKTIDAPKVEGKKGTISYSIKSGSPADVVSIDGTSGLMTVKNAGNTTIEVIDSGNESFAESKATFTATVHQAKADLVVEYPSEIALGGDKFYQPKISRNLWKLNFTVDNAAIAEVTNNANGYIELKSAGKVYISYKGTSRNYQQVNGRSYLTVLKEVHPGIKVENLNVYYTPLEQKKSIKVISKQYGARTFMQAASPNPRFNYNFNTRLGTISDIQDYPFSVNFAVTESESEKYQAAKSGSEQADYGVIKIHPPLPNDSDKDYTVTFSSSNQSQVIESGLNSTRYNKLLRSSFYFKGYTSHYVPLQTDITTYGNGYYTILKVKPVGSDDIKERKAVAVLISRYDGCESTYSDSSSLTPSMAINFDTDGQNDCKIEGERANHFTKFTVLDNHYLTAGEWELVNPLVIFRSGKFDFIDTPTGGSYVEHHKLDEDKKGYLESIDADAQSKMRKVYEWNTVNLKFNI</sequence>
<gene>
    <name evidence="2" type="ORF">C9J47_04915</name>
</gene>
<evidence type="ECO:0000256" key="1">
    <source>
        <dbReference type="SAM" id="MobiDB-lite"/>
    </source>
</evidence>
<dbReference type="Proteomes" id="UP000241803">
    <property type="component" value="Unassembled WGS sequence"/>
</dbReference>
<keyword evidence="3" id="KW-1185">Reference proteome</keyword>
<dbReference type="EMBL" id="PYOC01000001">
    <property type="protein sequence ID" value="PSV49892.1"/>
    <property type="molecule type" value="Genomic_DNA"/>
</dbReference>
<dbReference type="PROSITE" id="PS51257">
    <property type="entry name" value="PROKAR_LIPOPROTEIN"/>
    <property type="match status" value="1"/>
</dbReference>
<feature type="compositionally biased region" description="Low complexity" evidence="1">
    <location>
        <begin position="27"/>
        <end position="44"/>
    </location>
</feature>
<feature type="region of interest" description="Disordered" evidence="1">
    <location>
        <begin position="17"/>
        <end position="54"/>
    </location>
</feature>
<comment type="caution">
    <text evidence="2">The sequence shown here is derived from an EMBL/GenBank/DDBJ whole genome shotgun (WGS) entry which is preliminary data.</text>
</comment>
<protein>
    <submittedName>
        <fullName evidence="2">Uncharacterized protein</fullName>
    </submittedName>
</protein>
<organism evidence="2 3">
    <name type="scientific">Photobacterium indicum</name>
    <dbReference type="NCBI Taxonomy" id="81447"/>
    <lineage>
        <taxon>Bacteria</taxon>
        <taxon>Pseudomonadati</taxon>
        <taxon>Pseudomonadota</taxon>
        <taxon>Gammaproteobacteria</taxon>
        <taxon>Vibrionales</taxon>
        <taxon>Vibrionaceae</taxon>
        <taxon>Photobacterium</taxon>
    </lineage>
</organism>
<reference evidence="2 3" key="1">
    <citation type="submission" date="2018-03" db="EMBL/GenBank/DDBJ databases">
        <title>Whole genome sequencing of Histamine producing bacteria.</title>
        <authorList>
            <person name="Butler K."/>
        </authorList>
    </citation>
    <scope>NUCLEOTIDE SEQUENCE [LARGE SCALE GENOMIC DNA]</scope>
    <source>
        <strain evidence="2 3">ATCC 19614</strain>
    </source>
</reference>
<evidence type="ECO:0000313" key="3">
    <source>
        <dbReference type="Proteomes" id="UP000241803"/>
    </source>
</evidence>
<name>A0A2T3LET5_9GAMM</name>
<accession>A0A2T3LET5</accession>
<proteinExistence type="predicted"/>
<dbReference type="CDD" id="cd11304">
    <property type="entry name" value="Cadherin_repeat"/>
    <property type="match status" value="1"/>
</dbReference>
<dbReference type="AlphaFoldDB" id="A0A2T3LET5"/>
<dbReference type="RefSeq" id="WP_107252490.1">
    <property type="nucleotide sequence ID" value="NZ_PYOC01000001.1"/>
</dbReference>
<evidence type="ECO:0000313" key="2">
    <source>
        <dbReference type="EMBL" id="PSV49892.1"/>
    </source>
</evidence>